<dbReference type="Proteomes" id="UP000319432">
    <property type="component" value="Chromosome"/>
</dbReference>
<dbReference type="AlphaFoldDB" id="A0A518V635"/>
<reference evidence="1 2" key="1">
    <citation type="submission" date="2018-11" db="EMBL/GenBank/DDBJ databases">
        <title>Phylogenetic determinants of toxin gene distribution in genomes of Brevibacillus laterosporus.</title>
        <authorList>
            <person name="Glare T.R."/>
            <person name="Durrant A."/>
            <person name="Berry C."/>
            <person name="Palma L."/>
            <person name="Ormskirk M."/>
            <person name="Cox M.O."/>
        </authorList>
    </citation>
    <scope>NUCLEOTIDE SEQUENCE [LARGE SCALE GENOMIC DNA]</scope>
    <source>
        <strain evidence="1 2">1821L</strain>
    </source>
</reference>
<evidence type="ECO:0000313" key="2">
    <source>
        <dbReference type="Proteomes" id="UP000319432"/>
    </source>
</evidence>
<evidence type="ECO:0000313" key="1">
    <source>
        <dbReference type="EMBL" id="QDX92446.1"/>
    </source>
</evidence>
<name>A0A518V635_BRELA</name>
<sequence length="62" mass="7129">MNIVKVLRNGKWTEVETYEIIKGEKFRIIEPSGKIISEMLATSAPMLEDGTWVIDAQLIKFF</sequence>
<protein>
    <submittedName>
        <fullName evidence="1">Uncharacterized protein</fullName>
    </submittedName>
</protein>
<keyword evidence="2" id="KW-1185">Reference proteome</keyword>
<gene>
    <name evidence="1" type="ORF">EEL30_08970</name>
</gene>
<organism evidence="1 2">
    <name type="scientific">Brevibacillus laterosporus</name>
    <name type="common">Bacillus laterosporus</name>
    <dbReference type="NCBI Taxonomy" id="1465"/>
    <lineage>
        <taxon>Bacteria</taxon>
        <taxon>Bacillati</taxon>
        <taxon>Bacillota</taxon>
        <taxon>Bacilli</taxon>
        <taxon>Bacillales</taxon>
        <taxon>Paenibacillaceae</taxon>
        <taxon>Brevibacillus</taxon>
    </lineage>
</organism>
<dbReference type="EMBL" id="CP033464">
    <property type="protein sequence ID" value="QDX92446.1"/>
    <property type="molecule type" value="Genomic_DNA"/>
</dbReference>
<proteinExistence type="predicted"/>
<dbReference type="OrthoDB" id="9870332at2"/>
<accession>A0A518V635</accession>